<proteinExistence type="predicted"/>
<protein>
    <submittedName>
        <fullName evidence="1">Putative ovule protein</fullName>
    </submittedName>
</protein>
<evidence type="ECO:0000313" key="1">
    <source>
        <dbReference type="EMBL" id="JAP11951.1"/>
    </source>
</evidence>
<sequence>MWVDIHKYFSFLESNLEDKVLIEGGSIVVNETNYIRAYVLKGVNETGPFKIIGLIKMLESFIWDPGPIINWLNRSWS</sequence>
<reference evidence="1" key="1">
    <citation type="submission" date="2015-12" db="EMBL/GenBank/DDBJ databases">
        <title>Gene expression during late stages of embryo sac development: a critical building block for successful pollen-pistil interactions.</title>
        <authorList>
            <person name="Liu Y."/>
            <person name="Joly V."/>
            <person name="Sabar M."/>
            <person name="Matton D.P."/>
        </authorList>
    </citation>
    <scope>NUCLEOTIDE SEQUENCE</scope>
</reference>
<name>A0A0V0GUT5_SOLCH</name>
<accession>A0A0V0GUT5</accession>
<dbReference type="AlphaFoldDB" id="A0A0V0GUT5"/>
<organism evidence="1">
    <name type="scientific">Solanum chacoense</name>
    <name type="common">Chaco potato</name>
    <dbReference type="NCBI Taxonomy" id="4108"/>
    <lineage>
        <taxon>Eukaryota</taxon>
        <taxon>Viridiplantae</taxon>
        <taxon>Streptophyta</taxon>
        <taxon>Embryophyta</taxon>
        <taxon>Tracheophyta</taxon>
        <taxon>Spermatophyta</taxon>
        <taxon>Magnoliopsida</taxon>
        <taxon>eudicotyledons</taxon>
        <taxon>Gunneridae</taxon>
        <taxon>Pentapetalae</taxon>
        <taxon>asterids</taxon>
        <taxon>lamiids</taxon>
        <taxon>Solanales</taxon>
        <taxon>Solanaceae</taxon>
        <taxon>Solanoideae</taxon>
        <taxon>Solaneae</taxon>
        <taxon>Solanum</taxon>
    </lineage>
</organism>
<dbReference type="EMBL" id="GEDG01030407">
    <property type="protein sequence ID" value="JAP11951.1"/>
    <property type="molecule type" value="Transcribed_RNA"/>
</dbReference>